<sequence length="107" mass="11792">MSAEVTITSANFDAEVMQAATPVLIDFWAEWCAPCKMVAPLIDQIATQYAGKLKVGKVNVDEESELANRFGIVSIPTLLVMKDGKVVRQRVGAMPKHDLENLFKDLL</sequence>
<evidence type="ECO:0000256" key="2">
    <source>
        <dbReference type="ARBA" id="ARBA00022448"/>
    </source>
</evidence>
<feature type="site" description="Deprotonates C-terminal active site Cys" evidence="8">
    <location>
        <position position="26"/>
    </location>
</feature>
<dbReference type="Gene3D" id="3.40.30.10">
    <property type="entry name" value="Glutaredoxin"/>
    <property type="match status" value="1"/>
</dbReference>
<accession>A0A7C3IEZ7</accession>
<feature type="active site" description="Nucleophile" evidence="8">
    <location>
        <position position="35"/>
    </location>
</feature>
<keyword evidence="4 9" id="KW-1015">Disulfide bond</keyword>
<keyword evidence="3" id="KW-0249">Electron transport</keyword>
<dbReference type="PROSITE" id="PS00194">
    <property type="entry name" value="THIOREDOXIN_1"/>
    <property type="match status" value="1"/>
</dbReference>
<comment type="caution">
    <text evidence="11">The sequence shown here is derived from an EMBL/GenBank/DDBJ whole genome shotgun (WGS) entry which is preliminary data.</text>
</comment>
<evidence type="ECO:0000313" key="11">
    <source>
        <dbReference type="EMBL" id="HFH30063.1"/>
    </source>
</evidence>
<dbReference type="PROSITE" id="PS51352">
    <property type="entry name" value="THIOREDOXIN_2"/>
    <property type="match status" value="1"/>
</dbReference>
<dbReference type="Pfam" id="PF00085">
    <property type="entry name" value="Thioredoxin"/>
    <property type="match status" value="1"/>
</dbReference>
<dbReference type="SUPFAM" id="SSF52833">
    <property type="entry name" value="Thioredoxin-like"/>
    <property type="match status" value="1"/>
</dbReference>
<feature type="site" description="Contributes to redox potential value" evidence="8">
    <location>
        <position position="34"/>
    </location>
</feature>
<name>A0A7C3IEZ7_9SPIR</name>
<dbReference type="InterPro" id="IPR017937">
    <property type="entry name" value="Thioredoxin_CS"/>
</dbReference>
<evidence type="ECO:0000256" key="3">
    <source>
        <dbReference type="ARBA" id="ARBA00022982"/>
    </source>
</evidence>
<evidence type="ECO:0000259" key="10">
    <source>
        <dbReference type="PROSITE" id="PS51352"/>
    </source>
</evidence>
<feature type="active site" description="Nucleophile" evidence="8">
    <location>
        <position position="32"/>
    </location>
</feature>
<dbReference type="GO" id="GO:0005829">
    <property type="term" value="C:cytosol"/>
    <property type="evidence" value="ECO:0007669"/>
    <property type="project" value="TreeGrafter"/>
</dbReference>
<dbReference type="EMBL" id="DSVL01000346">
    <property type="protein sequence ID" value="HFH30063.1"/>
    <property type="molecule type" value="Genomic_DNA"/>
</dbReference>
<evidence type="ECO:0000256" key="8">
    <source>
        <dbReference type="PIRSR" id="PIRSR000077-1"/>
    </source>
</evidence>
<dbReference type="PANTHER" id="PTHR45663:SF11">
    <property type="entry name" value="GEO12009P1"/>
    <property type="match status" value="1"/>
</dbReference>
<proteinExistence type="inferred from homology"/>
<organism evidence="11">
    <name type="scientific">Gracilinema caldarium</name>
    <dbReference type="NCBI Taxonomy" id="215591"/>
    <lineage>
        <taxon>Bacteria</taxon>
        <taxon>Pseudomonadati</taxon>
        <taxon>Spirochaetota</taxon>
        <taxon>Spirochaetia</taxon>
        <taxon>Spirochaetales</taxon>
        <taxon>Breznakiellaceae</taxon>
        <taxon>Gracilinema</taxon>
    </lineage>
</organism>
<keyword evidence="5 9" id="KW-0676">Redox-active center</keyword>
<protein>
    <recommendedName>
        <fullName evidence="6 7">Thioredoxin</fullName>
    </recommendedName>
</protein>
<evidence type="ECO:0000256" key="1">
    <source>
        <dbReference type="ARBA" id="ARBA00008987"/>
    </source>
</evidence>
<dbReference type="GO" id="GO:0015035">
    <property type="term" value="F:protein-disulfide reductase activity"/>
    <property type="evidence" value="ECO:0007669"/>
    <property type="project" value="UniProtKB-UniRule"/>
</dbReference>
<comment type="similarity">
    <text evidence="1 7">Belongs to the thioredoxin family.</text>
</comment>
<dbReference type="GO" id="GO:0045454">
    <property type="term" value="P:cell redox homeostasis"/>
    <property type="evidence" value="ECO:0007669"/>
    <property type="project" value="TreeGrafter"/>
</dbReference>
<keyword evidence="2" id="KW-0813">Transport</keyword>
<evidence type="ECO:0000256" key="6">
    <source>
        <dbReference type="NCBIfam" id="TIGR01068"/>
    </source>
</evidence>
<feature type="site" description="Contributes to redox potential value" evidence="8">
    <location>
        <position position="33"/>
    </location>
</feature>
<dbReference type="PIRSF" id="PIRSF000077">
    <property type="entry name" value="Thioredoxin"/>
    <property type="match status" value="1"/>
</dbReference>
<feature type="domain" description="Thioredoxin" evidence="10">
    <location>
        <begin position="1"/>
        <end position="107"/>
    </location>
</feature>
<dbReference type="InterPro" id="IPR013766">
    <property type="entry name" value="Thioredoxin_domain"/>
</dbReference>
<dbReference type="PRINTS" id="PR00421">
    <property type="entry name" value="THIOREDOXIN"/>
</dbReference>
<gene>
    <name evidence="11" type="primary">trxA</name>
    <name evidence="11" type="ORF">ENS59_11245</name>
</gene>
<dbReference type="CDD" id="cd02947">
    <property type="entry name" value="TRX_family"/>
    <property type="match status" value="1"/>
</dbReference>
<evidence type="ECO:0000256" key="4">
    <source>
        <dbReference type="ARBA" id="ARBA00023157"/>
    </source>
</evidence>
<dbReference type="NCBIfam" id="TIGR01068">
    <property type="entry name" value="thioredoxin"/>
    <property type="match status" value="1"/>
</dbReference>
<dbReference type="FunFam" id="3.40.30.10:FF:000001">
    <property type="entry name" value="Thioredoxin"/>
    <property type="match status" value="1"/>
</dbReference>
<evidence type="ECO:0000256" key="5">
    <source>
        <dbReference type="ARBA" id="ARBA00023284"/>
    </source>
</evidence>
<dbReference type="PANTHER" id="PTHR45663">
    <property type="entry name" value="GEO12009P1"/>
    <property type="match status" value="1"/>
</dbReference>
<dbReference type="InterPro" id="IPR036249">
    <property type="entry name" value="Thioredoxin-like_sf"/>
</dbReference>
<dbReference type="InterPro" id="IPR005746">
    <property type="entry name" value="Thioredoxin"/>
</dbReference>
<dbReference type="AlphaFoldDB" id="A0A7C3IEZ7"/>
<feature type="disulfide bond" description="Redox-active" evidence="9">
    <location>
        <begin position="32"/>
        <end position="35"/>
    </location>
</feature>
<reference evidence="11" key="1">
    <citation type="journal article" date="2020" name="mSystems">
        <title>Genome- and Community-Level Interaction Insights into Carbon Utilization and Element Cycling Functions of Hydrothermarchaeota in Hydrothermal Sediment.</title>
        <authorList>
            <person name="Zhou Z."/>
            <person name="Liu Y."/>
            <person name="Xu W."/>
            <person name="Pan J."/>
            <person name="Luo Z.H."/>
            <person name="Li M."/>
        </authorList>
    </citation>
    <scope>NUCLEOTIDE SEQUENCE [LARGE SCALE GENOMIC DNA]</scope>
    <source>
        <strain evidence="11">SpSt-503</strain>
    </source>
</reference>
<evidence type="ECO:0000256" key="9">
    <source>
        <dbReference type="PIRSR" id="PIRSR000077-4"/>
    </source>
</evidence>
<evidence type="ECO:0000256" key="7">
    <source>
        <dbReference type="PIRNR" id="PIRNR000077"/>
    </source>
</evidence>